<evidence type="ECO:0000313" key="4">
    <source>
        <dbReference type="Proteomes" id="UP000785625"/>
    </source>
</evidence>
<protein>
    <submittedName>
        <fullName evidence="3">Tyrosine-type recombinase/integrase</fullName>
    </submittedName>
</protein>
<dbReference type="InterPro" id="IPR002104">
    <property type="entry name" value="Integrase_catalytic"/>
</dbReference>
<evidence type="ECO:0000313" key="3">
    <source>
        <dbReference type="EMBL" id="MBM6941064.1"/>
    </source>
</evidence>
<dbReference type="PANTHER" id="PTHR30349">
    <property type="entry name" value="PHAGE INTEGRASE-RELATED"/>
    <property type="match status" value="1"/>
</dbReference>
<name>A0ABS2H1L6_9LACO</name>
<dbReference type="SUPFAM" id="SSF56349">
    <property type="entry name" value="DNA breaking-rejoining enzymes"/>
    <property type="match status" value="1"/>
</dbReference>
<dbReference type="EMBL" id="JACJKU010000062">
    <property type="protein sequence ID" value="MBM6941064.1"/>
    <property type="molecule type" value="Genomic_DNA"/>
</dbReference>
<dbReference type="InterPro" id="IPR013762">
    <property type="entry name" value="Integrase-like_cat_sf"/>
</dbReference>
<feature type="domain" description="Tyr recombinase" evidence="2">
    <location>
        <begin position="7"/>
        <end position="180"/>
    </location>
</feature>
<evidence type="ECO:0000259" key="2">
    <source>
        <dbReference type="PROSITE" id="PS51898"/>
    </source>
</evidence>
<accession>A0ABS2H1L6</accession>
<dbReference type="Proteomes" id="UP000785625">
    <property type="component" value="Unassembled WGS sequence"/>
</dbReference>
<evidence type="ECO:0000256" key="1">
    <source>
        <dbReference type="ARBA" id="ARBA00023172"/>
    </source>
</evidence>
<proteinExistence type="predicted"/>
<keyword evidence="1" id="KW-0233">DNA recombination</keyword>
<organism evidence="3 4">
    <name type="scientific">Limosilactobacillus coleohominis</name>
    <dbReference type="NCBI Taxonomy" id="181675"/>
    <lineage>
        <taxon>Bacteria</taxon>
        <taxon>Bacillati</taxon>
        <taxon>Bacillota</taxon>
        <taxon>Bacilli</taxon>
        <taxon>Lactobacillales</taxon>
        <taxon>Lactobacillaceae</taxon>
        <taxon>Limosilactobacillus</taxon>
    </lineage>
</organism>
<dbReference type="PROSITE" id="PS51898">
    <property type="entry name" value="TYR_RECOMBINASE"/>
    <property type="match status" value="1"/>
</dbReference>
<dbReference type="Gene3D" id="1.10.443.10">
    <property type="entry name" value="Intergrase catalytic core"/>
    <property type="match status" value="1"/>
</dbReference>
<sequence length="180" mass="21066">MKKQHIQNSEPLRTSSQIDLVRELIANRTKEPLRNRLIFDIGINNGIRTNDILQLKVDDVVDDNDKPKANTTIIESKTGKKRVLRFNESIKNQINNYLDQRGFDSAWLFANYRNHNEPIKTQAVYRMFSRISNGMPTLKGLTAHSMRRTFGYHFYKQTHDVVTLMKIFNHSSQAITLRYI</sequence>
<dbReference type="InterPro" id="IPR011010">
    <property type="entry name" value="DNA_brk_join_enz"/>
</dbReference>
<dbReference type="InterPro" id="IPR050090">
    <property type="entry name" value="Tyrosine_recombinase_XerCD"/>
</dbReference>
<keyword evidence="4" id="KW-1185">Reference proteome</keyword>
<comment type="caution">
    <text evidence="3">The sequence shown here is derived from an EMBL/GenBank/DDBJ whole genome shotgun (WGS) entry which is preliminary data.</text>
</comment>
<dbReference type="PANTHER" id="PTHR30349:SF82">
    <property type="entry name" value="INTEGRASE_RECOMBINASE YOEC-RELATED"/>
    <property type="match status" value="1"/>
</dbReference>
<dbReference type="Pfam" id="PF00589">
    <property type="entry name" value="Phage_integrase"/>
    <property type="match status" value="1"/>
</dbReference>
<gene>
    <name evidence="3" type="ORF">H5975_06220</name>
</gene>
<reference evidence="3 4" key="1">
    <citation type="journal article" date="2021" name="Sci. Rep.">
        <title>The distribution of antibiotic resistance genes in chicken gut microbiota commensals.</title>
        <authorList>
            <person name="Juricova H."/>
            <person name="Matiasovicova J."/>
            <person name="Kubasova T."/>
            <person name="Cejkova D."/>
            <person name="Rychlik I."/>
        </authorList>
    </citation>
    <scope>NUCLEOTIDE SEQUENCE [LARGE SCALE GENOMIC DNA]</scope>
    <source>
        <strain evidence="3 4">An574</strain>
    </source>
</reference>